<dbReference type="EMBL" id="QEAQ01000046">
    <property type="protein sequence ID" value="TPX57851.1"/>
    <property type="molecule type" value="Genomic_DNA"/>
</dbReference>
<proteinExistence type="predicted"/>
<evidence type="ECO:0000256" key="4">
    <source>
        <dbReference type="ARBA" id="ARBA00046271"/>
    </source>
</evidence>
<organism evidence="5 6">
    <name type="scientific">Powellomyces hirtus</name>
    <dbReference type="NCBI Taxonomy" id="109895"/>
    <lineage>
        <taxon>Eukaryota</taxon>
        <taxon>Fungi</taxon>
        <taxon>Fungi incertae sedis</taxon>
        <taxon>Chytridiomycota</taxon>
        <taxon>Chytridiomycota incertae sedis</taxon>
        <taxon>Chytridiomycetes</taxon>
        <taxon>Spizellomycetales</taxon>
        <taxon>Powellomycetaceae</taxon>
        <taxon>Powellomyces</taxon>
    </lineage>
</organism>
<keyword evidence="1" id="KW-0962">Peroxisome biogenesis</keyword>
<sequence>MNGIVSTQLHEHTVKYLATSVVIVSTVMRIGRQIEFARTIQKAALLKDDVARITLTVKQVFLAIWLMHDSCQWANTAGVVKFDNIKEISRRGQKAWLVALIASLLGNLHKLRLNGQRIEQETKLARAAAGKGGDAASAAMAIKSLRAERSKITVATVQDSLDMLIPASGLEIVKIETGIVGLIGAFTSVLGAVTHWNSLK</sequence>
<evidence type="ECO:0000256" key="1">
    <source>
        <dbReference type="ARBA" id="ARBA00022593"/>
    </source>
</evidence>
<name>A0A507E250_9FUNG</name>
<keyword evidence="6" id="KW-1185">Reference proteome</keyword>
<dbReference type="Pfam" id="PF05648">
    <property type="entry name" value="PEX11"/>
    <property type="match status" value="1"/>
</dbReference>
<evidence type="ECO:0008006" key="7">
    <source>
        <dbReference type="Google" id="ProtNLM"/>
    </source>
</evidence>
<evidence type="ECO:0000256" key="3">
    <source>
        <dbReference type="ARBA" id="ARBA00023140"/>
    </source>
</evidence>
<protein>
    <recommendedName>
        <fullName evidence="7">Peroxisomal biogenesis factor 11</fullName>
    </recommendedName>
</protein>
<evidence type="ECO:0000313" key="5">
    <source>
        <dbReference type="EMBL" id="TPX57851.1"/>
    </source>
</evidence>
<dbReference type="PANTHER" id="PTHR12652">
    <property type="entry name" value="PEROXISOMAL BIOGENESIS FACTOR 11"/>
    <property type="match status" value="1"/>
</dbReference>
<evidence type="ECO:0000313" key="6">
    <source>
        <dbReference type="Proteomes" id="UP000318582"/>
    </source>
</evidence>
<reference evidence="5 6" key="1">
    <citation type="journal article" date="2019" name="Sci. Rep.">
        <title>Comparative genomics of chytrid fungi reveal insights into the obligate biotrophic and pathogenic lifestyle of Synchytrium endobioticum.</title>
        <authorList>
            <person name="van de Vossenberg B.T.L.H."/>
            <person name="Warris S."/>
            <person name="Nguyen H.D.T."/>
            <person name="van Gent-Pelzer M.P.E."/>
            <person name="Joly D.L."/>
            <person name="van de Geest H.C."/>
            <person name="Bonants P.J.M."/>
            <person name="Smith D.S."/>
            <person name="Levesque C.A."/>
            <person name="van der Lee T.A.J."/>
        </authorList>
    </citation>
    <scope>NUCLEOTIDE SEQUENCE [LARGE SCALE GENOMIC DNA]</scope>
    <source>
        <strain evidence="5 6">CBS 809.83</strain>
    </source>
</reference>
<comment type="caution">
    <text evidence="5">The sequence shown here is derived from an EMBL/GenBank/DDBJ whole genome shotgun (WGS) entry which is preliminary data.</text>
</comment>
<dbReference type="Proteomes" id="UP000318582">
    <property type="component" value="Unassembled WGS sequence"/>
</dbReference>
<gene>
    <name evidence="5" type="ORF">PhCBS80983_g03554</name>
</gene>
<evidence type="ECO:0000256" key="2">
    <source>
        <dbReference type="ARBA" id="ARBA00023136"/>
    </source>
</evidence>
<dbReference type="GO" id="GO:0016559">
    <property type="term" value="P:peroxisome fission"/>
    <property type="evidence" value="ECO:0007669"/>
    <property type="project" value="InterPro"/>
</dbReference>
<keyword evidence="3" id="KW-0576">Peroxisome</keyword>
<keyword evidence="2" id="KW-0472">Membrane</keyword>
<dbReference type="GO" id="GO:0005778">
    <property type="term" value="C:peroxisomal membrane"/>
    <property type="evidence" value="ECO:0007669"/>
    <property type="project" value="UniProtKB-SubCell"/>
</dbReference>
<comment type="subcellular location">
    <subcellularLocation>
        <location evidence="4">Peroxisome membrane</location>
    </subcellularLocation>
</comment>
<accession>A0A507E250</accession>
<dbReference type="PANTHER" id="PTHR12652:SF50">
    <property type="entry name" value="PEROXIN 11"/>
    <property type="match status" value="1"/>
</dbReference>
<dbReference type="STRING" id="109895.A0A507E250"/>
<dbReference type="AlphaFoldDB" id="A0A507E250"/>
<dbReference type="InterPro" id="IPR008733">
    <property type="entry name" value="PEX11"/>
</dbReference>